<dbReference type="PANTHER" id="PTHR13847:SF287">
    <property type="entry name" value="FAD-DEPENDENT OXIDOREDUCTASE DOMAIN-CONTAINING PROTEIN 1"/>
    <property type="match status" value="1"/>
</dbReference>
<dbReference type="Gene3D" id="3.50.50.60">
    <property type="entry name" value="FAD/NAD(P)-binding domain"/>
    <property type="match status" value="1"/>
</dbReference>
<accession>A0ABW8YPB1</accession>
<dbReference type="EC" id="1.-.-.-" evidence="3"/>
<keyword evidence="4" id="KW-1185">Reference proteome</keyword>
<evidence type="ECO:0000313" key="3">
    <source>
        <dbReference type="EMBL" id="MFL9841006.1"/>
    </source>
</evidence>
<evidence type="ECO:0000313" key="4">
    <source>
        <dbReference type="Proteomes" id="UP001629244"/>
    </source>
</evidence>
<comment type="caution">
    <text evidence="3">The sequence shown here is derived from an EMBL/GenBank/DDBJ whole genome shotgun (WGS) entry which is preliminary data.</text>
</comment>
<dbReference type="InterPro" id="IPR006076">
    <property type="entry name" value="FAD-dep_OxRdtase"/>
</dbReference>
<evidence type="ECO:0000256" key="1">
    <source>
        <dbReference type="ARBA" id="ARBA00023002"/>
    </source>
</evidence>
<sequence length="368" mass="39253">MTRYDVAIVGAGIAGASLAAEIAQHARVLILEGESQPGYHATGRSAAFWSETYGGPDIQPLVTASGDFLHNPPAAMGGESFLAPRGELFIATRADRHVLDGFVAKFAEAGVVLDEVDPATYCPGIRPEWTEALYDVTCSDIDVARLHGAYLAVARQAGAELVCNAAVTGLSRDGHWTIATRAGAFAADVLVNAAGAWAEALGRMAEARPTGIAPLRRTMVQLRVDPPAPGTLPLVRDAHERFYFKPESGGRIWLSPHDEIPTDPCDAAPEEIDVAIAIDKLASAVDWRVEAVERRWAGLRTFAPDRKPVYGFDPAVPSLFWCAGQGGFGIQTAPAASKLAAAMLLDTPVDPIAAHLDPERYSIRRLRS</sequence>
<organism evidence="3 4">
    <name type="scientific">Sphingomonas plantiphila</name>
    <dbReference type="NCBI Taxonomy" id="3163295"/>
    <lineage>
        <taxon>Bacteria</taxon>
        <taxon>Pseudomonadati</taxon>
        <taxon>Pseudomonadota</taxon>
        <taxon>Alphaproteobacteria</taxon>
        <taxon>Sphingomonadales</taxon>
        <taxon>Sphingomonadaceae</taxon>
        <taxon>Sphingomonas</taxon>
    </lineage>
</organism>
<keyword evidence="1 3" id="KW-0560">Oxidoreductase</keyword>
<dbReference type="SUPFAM" id="SSF51905">
    <property type="entry name" value="FAD/NAD(P)-binding domain"/>
    <property type="match status" value="1"/>
</dbReference>
<feature type="domain" description="FAD dependent oxidoreductase" evidence="2">
    <location>
        <begin position="5"/>
        <end position="343"/>
    </location>
</feature>
<dbReference type="RefSeq" id="WP_408077925.1">
    <property type="nucleotide sequence ID" value="NZ_JBELQC010000001.1"/>
</dbReference>
<protein>
    <submittedName>
        <fullName evidence="3">FAD-binding oxidoreductase</fullName>
        <ecNumber evidence="3">1.-.-.-</ecNumber>
    </submittedName>
</protein>
<dbReference type="PANTHER" id="PTHR13847">
    <property type="entry name" value="SARCOSINE DEHYDROGENASE-RELATED"/>
    <property type="match status" value="1"/>
</dbReference>
<proteinExistence type="predicted"/>
<dbReference type="Gene3D" id="3.30.9.10">
    <property type="entry name" value="D-Amino Acid Oxidase, subunit A, domain 2"/>
    <property type="match status" value="1"/>
</dbReference>
<dbReference type="GO" id="GO:0016491">
    <property type="term" value="F:oxidoreductase activity"/>
    <property type="evidence" value="ECO:0007669"/>
    <property type="project" value="UniProtKB-KW"/>
</dbReference>
<evidence type="ECO:0000259" key="2">
    <source>
        <dbReference type="Pfam" id="PF01266"/>
    </source>
</evidence>
<dbReference type="Proteomes" id="UP001629244">
    <property type="component" value="Unassembled WGS sequence"/>
</dbReference>
<dbReference type="InterPro" id="IPR036188">
    <property type="entry name" value="FAD/NAD-bd_sf"/>
</dbReference>
<gene>
    <name evidence="3" type="ORF">ABS767_08540</name>
</gene>
<dbReference type="Pfam" id="PF01266">
    <property type="entry name" value="DAO"/>
    <property type="match status" value="1"/>
</dbReference>
<dbReference type="EMBL" id="JBELQC010000001">
    <property type="protein sequence ID" value="MFL9841006.1"/>
    <property type="molecule type" value="Genomic_DNA"/>
</dbReference>
<name>A0ABW8YPB1_9SPHN</name>
<reference evidence="3 4" key="1">
    <citation type="submission" date="2024-06" db="EMBL/GenBank/DDBJ databases">
        <authorList>
            <person name="Kaempfer P."/>
            <person name="Viver T."/>
        </authorList>
    </citation>
    <scope>NUCLEOTIDE SEQUENCE [LARGE SCALE GENOMIC DNA]</scope>
    <source>
        <strain evidence="3 4">ST-64</strain>
    </source>
</reference>